<dbReference type="Proteomes" id="UP000217199">
    <property type="component" value="Unassembled WGS sequence"/>
</dbReference>
<evidence type="ECO:0000259" key="5">
    <source>
        <dbReference type="SMART" id="SM00903"/>
    </source>
</evidence>
<evidence type="ECO:0000313" key="7">
    <source>
        <dbReference type="Proteomes" id="UP000217199"/>
    </source>
</evidence>
<evidence type="ECO:0000256" key="4">
    <source>
        <dbReference type="ARBA" id="ARBA00038054"/>
    </source>
</evidence>
<dbReference type="InterPro" id="IPR012349">
    <property type="entry name" value="Split_barrel_FMN-bd"/>
</dbReference>
<protein>
    <submittedName>
        <fullName evidence="6">Flavo oxygenase</fullName>
    </submittedName>
</protein>
<evidence type="ECO:0000256" key="3">
    <source>
        <dbReference type="ARBA" id="ARBA00022643"/>
    </source>
</evidence>
<keyword evidence="7" id="KW-1185">Reference proteome</keyword>
<organism evidence="6 7">
    <name type="scientific">Pyrrhoderma noxium</name>
    <dbReference type="NCBI Taxonomy" id="2282107"/>
    <lineage>
        <taxon>Eukaryota</taxon>
        <taxon>Fungi</taxon>
        <taxon>Dikarya</taxon>
        <taxon>Basidiomycota</taxon>
        <taxon>Agaricomycotina</taxon>
        <taxon>Agaricomycetes</taxon>
        <taxon>Hymenochaetales</taxon>
        <taxon>Hymenochaetaceae</taxon>
        <taxon>Pyrrhoderma</taxon>
    </lineage>
</organism>
<feature type="domain" description="Flavin reductase like" evidence="5">
    <location>
        <begin position="70"/>
        <end position="216"/>
    </location>
</feature>
<comment type="caution">
    <text evidence="6">The sequence shown here is derived from an EMBL/GenBank/DDBJ whole genome shotgun (WGS) entry which is preliminary data.</text>
</comment>
<keyword evidence="2" id="KW-0285">Flavoprotein</keyword>
<reference evidence="6 7" key="1">
    <citation type="journal article" date="2017" name="Mol. Ecol.">
        <title>Comparative and population genomic landscape of Phellinus noxius: A hypervariable fungus causing root rot in trees.</title>
        <authorList>
            <person name="Chung C.L."/>
            <person name="Lee T.J."/>
            <person name="Akiba M."/>
            <person name="Lee H.H."/>
            <person name="Kuo T.H."/>
            <person name="Liu D."/>
            <person name="Ke H.M."/>
            <person name="Yokoi T."/>
            <person name="Roa M.B."/>
            <person name="Lu M.J."/>
            <person name="Chang Y.Y."/>
            <person name="Ann P.J."/>
            <person name="Tsai J.N."/>
            <person name="Chen C.Y."/>
            <person name="Tzean S.S."/>
            <person name="Ota Y."/>
            <person name="Hattori T."/>
            <person name="Sahashi N."/>
            <person name="Liou R.F."/>
            <person name="Kikuchi T."/>
            <person name="Tsai I.J."/>
        </authorList>
    </citation>
    <scope>NUCLEOTIDE SEQUENCE [LARGE SCALE GENOMIC DNA]</scope>
    <source>
        <strain evidence="6 7">FFPRI411160</strain>
    </source>
</reference>
<dbReference type="GO" id="GO:0010181">
    <property type="term" value="F:FMN binding"/>
    <property type="evidence" value="ECO:0007669"/>
    <property type="project" value="InterPro"/>
</dbReference>
<dbReference type="Gene3D" id="2.30.110.10">
    <property type="entry name" value="Electron Transport, Fmn-binding Protein, Chain A"/>
    <property type="match status" value="1"/>
</dbReference>
<accession>A0A286UK57</accession>
<gene>
    <name evidence="6" type="ORF">PNOK_0479800</name>
</gene>
<dbReference type="PANTHER" id="PTHR33798:SF5">
    <property type="entry name" value="FLAVIN REDUCTASE LIKE DOMAIN-CONTAINING PROTEIN"/>
    <property type="match status" value="1"/>
</dbReference>
<dbReference type="STRING" id="2282107.A0A286UK57"/>
<dbReference type="Pfam" id="PF01613">
    <property type="entry name" value="Flavin_Reduct"/>
    <property type="match status" value="1"/>
</dbReference>
<name>A0A286UK57_9AGAM</name>
<comment type="cofactor">
    <cofactor evidence="1">
        <name>FMN</name>
        <dbReference type="ChEBI" id="CHEBI:58210"/>
    </cofactor>
</comment>
<evidence type="ECO:0000256" key="2">
    <source>
        <dbReference type="ARBA" id="ARBA00022630"/>
    </source>
</evidence>
<dbReference type="PANTHER" id="PTHR33798">
    <property type="entry name" value="FLAVOPROTEIN OXYGENASE"/>
    <property type="match status" value="1"/>
</dbReference>
<dbReference type="InterPro" id="IPR002563">
    <property type="entry name" value="Flavin_Rdtase-like_dom"/>
</dbReference>
<dbReference type="InParanoid" id="A0A286UK57"/>
<dbReference type="EMBL" id="NBII01000004">
    <property type="protein sequence ID" value="PAV19864.1"/>
    <property type="molecule type" value="Genomic_DNA"/>
</dbReference>
<comment type="similarity">
    <text evidence="4">Belongs to the flavoredoxin family.</text>
</comment>
<evidence type="ECO:0000313" key="6">
    <source>
        <dbReference type="EMBL" id="PAV19864.1"/>
    </source>
</evidence>
<proteinExistence type="inferred from homology"/>
<dbReference type="AlphaFoldDB" id="A0A286UK57"/>
<keyword evidence="3" id="KW-0288">FMN</keyword>
<sequence length="243" mass="26811">MASYADNRPAFKPTQSFRLTEHPDEEWKLGEGLKATTEVGKKWKAGEEKGWQAINLDEMEKPLVYRLLTSAIVPRPIAFVSSLSSSGIPNLAPFSYFSMDTRENIKATKEFTVNIISEPFIEAANATSVDAPAEIDEWLVSGLTPEPSDIVKPPRVRESAVSFECELYHFIDISPSGINDEDYTGSVALGRIRRAHIRKDVLAEDGLQVDAGALRAVSRGGGNIYARVGEGKKIKYCQNCFTP</sequence>
<dbReference type="SMART" id="SM00903">
    <property type="entry name" value="Flavin_Reduct"/>
    <property type="match status" value="1"/>
</dbReference>
<evidence type="ECO:0000256" key="1">
    <source>
        <dbReference type="ARBA" id="ARBA00001917"/>
    </source>
</evidence>
<dbReference type="OrthoDB" id="10250990at2759"/>
<dbReference type="SUPFAM" id="SSF50475">
    <property type="entry name" value="FMN-binding split barrel"/>
    <property type="match status" value="1"/>
</dbReference>